<dbReference type="PANTHER" id="PTHR45339">
    <property type="entry name" value="HYBRID SIGNAL TRANSDUCTION HISTIDINE KINASE J"/>
    <property type="match status" value="1"/>
</dbReference>
<dbReference type="InterPro" id="IPR011006">
    <property type="entry name" value="CheY-like_superfamily"/>
</dbReference>
<dbReference type="EMBL" id="JASWJB010000107">
    <property type="protein sequence ID" value="KAK2597362.1"/>
    <property type="molecule type" value="Genomic_DNA"/>
</dbReference>
<evidence type="ECO:0000256" key="1">
    <source>
        <dbReference type="ARBA" id="ARBA00022553"/>
    </source>
</evidence>
<dbReference type="Proteomes" id="UP001251528">
    <property type="component" value="Unassembled WGS sequence"/>
</dbReference>
<dbReference type="AlphaFoldDB" id="A0AAJ0CNC1"/>
<evidence type="ECO:0000313" key="8">
    <source>
        <dbReference type="Proteomes" id="UP001251528"/>
    </source>
</evidence>
<feature type="domain" description="Response regulatory" evidence="6">
    <location>
        <begin position="683"/>
        <end position="833"/>
    </location>
</feature>
<accession>A0AAJ0CNC1</accession>
<feature type="compositionally biased region" description="Polar residues" evidence="5">
    <location>
        <begin position="35"/>
        <end position="62"/>
    </location>
</feature>
<keyword evidence="1 4" id="KW-0597">Phosphoprotein</keyword>
<feature type="region of interest" description="Disordered" evidence="5">
    <location>
        <begin position="138"/>
        <end position="166"/>
    </location>
</feature>
<dbReference type="SUPFAM" id="SSF52172">
    <property type="entry name" value="CheY-like"/>
    <property type="match status" value="1"/>
</dbReference>
<feature type="compositionally biased region" description="Polar residues" evidence="5">
    <location>
        <begin position="215"/>
        <end position="224"/>
    </location>
</feature>
<dbReference type="PROSITE" id="PS50110">
    <property type="entry name" value="RESPONSE_REGULATORY"/>
    <property type="match status" value="1"/>
</dbReference>
<dbReference type="SMART" id="SM00448">
    <property type="entry name" value="REC"/>
    <property type="match status" value="1"/>
</dbReference>
<dbReference type="InterPro" id="IPR001789">
    <property type="entry name" value="Sig_transdc_resp-reg_receiver"/>
</dbReference>
<feature type="region of interest" description="Disordered" evidence="5">
    <location>
        <begin position="180"/>
        <end position="246"/>
    </location>
</feature>
<name>A0AAJ0CNC1_9HYPO</name>
<gene>
    <name evidence="7" type="primary">MgSsk1</name>
    <name evidence="7" type="ORF">QQS21_006059</name>
</gene>
<keyword evidence="8" id="KW-1185">Reference proteome</keyword>
<comment type="caution">
    <text evidence="7">The sequence shown here is derived from an EMBL/GenBank/DDBJ whole genome shotgun (WGS) entry which is preliminary data.</text>
</comment>
<organism evidence="7 8">
    <name type="scientific">Conoideocrella luteorostrata</name>
    <dbReference type="NCBI Taxonomy" id="1105319"/>
    <lineage>
        <taxon>Eukaryota</taxon>
        <taxon>Fungi</taxon>
        <taxon>Dikarya</taxon>
        <taxon>Ascomycota</taxon>
        <taxon>Pezizomycotina</taxon>
        <taxon>Sordariomycetes</taxon>
        <taxon>Hypocreomycetidae</taxon>
        <taxon>Hypocreales</taxon>
        <taxon>Clavicipitaceae</taxon>
        <taxon>Conoideocrella</taxon>
    </lineage>
</organism>
<reference evidence="7" key="1">
    <citation type="submission" date="2023-06" db="EMBL/GenBank/DDBJ databases">
        <title>Conoideocrella luteorostrata (Hypocreales: Clavicipitaceae), a potential biocontrol fungus for elongate hemlock scale in United States Christmas tree production areas.</title>
        <authorList>
            <person name="Barrett H."/>
            <person name="Lovett B."/>
            <person name="Macias A.M."/>
            <person name="Stajich J.E."/>
            <person name="Kasson M.T."/>
        </authorList>
    </citation>
    <scope>NUCLEOTIDE SEQUENCE</scope>
    <source>
        <strain evidence="7">ARSEF 14590</strain>
    </source>
</reference>
<feature type="region of interest" description="Disordered" evidence="5">
    <location>
        <begin position="14"/>
        <end position="95"/>
    </location>
</feature>
<evidence type="ECO:0000256" key="3">
    <source>
        <dbReference type="ARBA" id="ARBA00093463"/>
    </source>
</evidence>
<feature type="compositionally biased region" description="Polar residues" evidence="5">
    <location>
        <begin position="574"/>
        <end position="602"/>
    </location>
</feature>
<evidence type="ECO:0000313" key="7">
    <source>
        <dbReference type="EMBL" id="KAK2597362.1"/>
    </source>
</evidence>
<keyword evidence="2" id="KW-0902">Two-component regulatory system</keyword>
<comment type="similarity">
    <text evidence="3">Belongs to the SSK1 family.</text>
</comment>
<feature type="region of interest" description="Disordered" evidence="5">
    <location>
        <begin position="858"/>
        <end position="882"/>
    </location>
</feature>
<sequence length="882" mass="95021">MASDIASRIKAHFLRRRDSTTPSLTSSRSGLGESSVLTAPSQSSHEAPFLSHTQLTASQTSCERGEIPSPGAASDNNEKFASTGKKKERKKEKRLSLLHVTKHRSQGIATDGFDNKHPPHLNTLTAAEAPRAVYMGKAFGSTGPNVETPGEGSGKARGTHPLEGVGNIAEPRLSSLKPLLQDGKLSSPAPSLATNIDKDPPRRGPGQSRPSSRSHAQPPQSNRHPSAHLVPPPTQPTSSPTSSPALFHEKTANTNISHFLQSAAVRNSSGRFCDNSVATSEATATAISSASPTHSDDDLEVDTVFPSHHGHDLDQLAFAPNPAVLSASAASSAPGLASVATLEQKSERRQSLFASRQTSLIKTLLRSNQPPSVADGEPRHSIDANMVTRKIWVKRPQASATTITINEDDLVDDVRDMILRKYANSLGRTFDSPDLVIRLQPRDQEKERTLGPEEVMAQTLDTVYPGGQTVDEALLIDIPRRTPKASPRAPMAPATTTYYITDDGRPSEAGEGYFPPIVTLPSPHAAHSVPAVPAGTVPHSIAVIGTGHIPPIPSPGGTRRVHRERSERPRLSRTHTSSPTIIGSHNSAMQPVTLSSHGTQNIAPRLPHSRTHSSSSDRPSGLPTVMTTMPKSPGPEATPAGVGTPPPRSSSPRASSTRPRRSKKSSEYPNPANVLNGSVPPINVLIVEDNPINLKLLEAFVKRLKVRWQTAMNGRDAVKKWRAGGFHLVLMDIQLPVMNGLDATREIRRLERLNTIGVFSSAPDSGAGAEENELGEQDRLENVSLFKSPVIIVALTASSLQSDRHEALAAGCNDFLTKPVNFVWLERKVMEWGCMQALIDFDGWRKWKEAYSQQNEEREAVKNAQAAKAKSRKNRSSLGVEA</sequence>
<feature type="modified residue" description="4-aspartylphosphate" evidence="4">
    <location>
        <position position="732"/>
    </location>
</feature>
<feature type="compositionally biased region" description="Basic residues" evidence="5">
    <location>
        <begin position="84"/>
        <end position="93"/>
    </location>
</feature>
<dbReference type="Gene3D" id="3.40.50.2300">
    <property type="match status" value="1"/>
</dbReference>
<evidence type="ECO:0000256" key="5">
    <source>
        <dbReference type="SAM" id="MobiDB-lite"/>
    </source>
</evidence>
<dbReference type="CDD" id="cd17546">
    <property type="entry name" value="REC_hyHK_CKI1_RcsC-like"/>
    <property type="match status" value="1"/>
</dbReference>
<dbReference type="PANTHER" id="PTHR45339:SF1">
    <property type="entry name" value="HYBRID SIGNAL TRANSDUCTION HISTIDINE KINASE J"/>
    <property type="match status" value="1"/>
</dbReference>
<feature type="region of interest" description="Disordered" evidence="5">
    <location>
        <begin position="545"/>
        <end position="675"/>
    </location>
</feature>
<protein>
    <submittedName>
        <fullName evidence="7">Two-component response regulator SSK1p</fullName>
    </submittedName>
</protein>
<proteinExistence type="inferred from homology"/>
<evidence type="ECO:0000256" key="2">
    <source>
        <dbReference type="ARBA" id="ARBA00023012"/>
    </source>
</evidence>
<dbReference type="Pfam" id="PF00072">
    <property type="entry name" value="Response_reg"/>
    <property type="match status" value="1"/>
</dbReference>
<feature type="compositionally biased region" description="Low complexity" evidence="5">
    <location>
        <begin position="204"/>
        <end position="214"/>
    </location>
</feature>
<dbReference type="FunFam" id="3.40.50.2300:FF:000146">
    <property type="entry name" value="Putative two-component response regulator SSK1p"/>
    <property type="match status" value="1"/>
</dbReference>
<evidence type="ECO:0000256" key="4">
    <source>
        <dbReference type="PROSITE-ProRule" id="PRU00169"/>
    </source>
</evidence>
<feature type="compositionally biased region" description="Polar residues" evidence="5">
    <location>
        <begin position="20"/>
        <end position="29"/>
    </location>
</feature>
<dbReference type="GO" id="GO:0000156">
    <property type="term" value="F:phosphorelay response regulator activity"/>
    <property type="evidence" value="ECO:0007669"/>
    <property type="project" value="UniProtKB-ARBA"/>
</dbReference>
<evidence type="ECO:0000259" key="6">
    <source>
        <dbReference type="PROSITE" id="PS50110"/>
    </source>
</evidence>